<dbReference type="AlphaFoldDB" id="A0A813WQY7"/>
<name>A0A813WQY7_9BILA</name>
<dbReference type="Proteomes" id="UP000663877">
    <property type="component" value="Unassembled WGS sequence"/>
</dbReference>
<reference evidence="1" key="1">
    <citation type="submission" date="2021-02" db="EMBL/GenBank/DDBJ databases">
        <authorList>
            <person name="Nowell W R."/>
        </authorList>
    </citation>
    <scope>NUCLEOTIDE SEQUENCE</scope>
</reference>
<protein>
    <submittedName>
        <fullName evidence="1">Uncharacterized protein</fullName>
    </submittedName>
</protein>
<evidence type="ECO:0000313" key="1">
    <source>
        <dbReference type="EMBL" id="CAF0861813.1"/>
    </source>
</evidence>
<evidence type="ECO:0000313" key="2">
    <source>
        <dbReference type="Proteomes" id="UP000663877"/>
    </source>
</evidence>
<sequence>MLLTKRKSFNPSRVVKLHRRPHRHRSFDNHNLSLQKSYTGPTRIVRLSIRPSNKISAPKDNKVINISQKYDHDLSVL</sequence>
<accession>A0A813WQY7</accession>
<comment type="caution">
    <text evidence="1">The sequence shown here is derived from an EMBL/GenBank/DDBJ whole genome shotgun (WGS) entry which is preliminary data.</text>
</comment>
<organism evidence="1 2">
    <name type="scientific">Adineta steineri</name>
    <dbReference type="NCBI Taxonomy" id="433720"/>
    <lineage>
        <taxon>Eukaryota</taxon>
        <taxon>Metazoa</taxon>
        <taxon>Spiralia</taxon>
        <taxon>Gnathifera</taxon>
        <taxon>Rotifera</taxon>
        <taxon>Eurotatoria</taxon>
        <taxon>Bdelloidea</taxon>
        <taxon>Adinetida</taxon>
        <taxon>Adinetidae</taxon>
        <taxon>Adineta</taxon>
    </lineage>
</organism>
<gene>
    <name evidence="1" type="ORF">BJG266_LOCUS8420</name>
</gene>
<proteinExistence type="predicted"/>
<dbReference type="EMBL" id="CAJNOI010000026">
    <property type="protein sequence ID" value="CAF0861813.1"/>
    <property type="molecule type" value="Genomic_DNA"/>
</dbReference>